<gene>
    <name evidence="1" type="ORF">PanWU01x14_015650</name>
</gene>
<sequence length="68" mass="8027">MPLGEWNLDFLKRCFDNFATRVILQIIIPTQGMWFWALTTNGKFIVQSLYQDLIRMNTPYEDGDKKIA</sequence>
<comment type="caution">
    <text evidence="1">The sequence shown here is derived from an EMBL/GenBank/DDBJ whole genome shotgun (WGS) entry which is preliminary data.</text>
</comment>
<name>A0A2P5E0J2_PARAD</name>
<evidence type="ECO:0000313" key="2">
    <source>
        <dbReference type="Proteomes" id="UP000237105"/>
    </source>
</evidence>
<keyword evidence="2" id="KW-1185">Reference proteome</keyword>
<proteinExistence type="predicted"/>
<dbReference type="EMBL" id="JXTB01000006">
    <property type="protein sequence ID" value="PON79064.1"/>
    <property type="molecule type" value="Genomic_DNA"/>
</dbReference>
<dbReference type="AlphaFoldDB" id="A0A2P5E0J2"/>
<evidence type="ECO:0000313" key="1">
    <source>
        <dbReference type="EMBL" id="PON79064.1"/>
    </source>
</evidence>
<protein>
    <submittedName>
        <fullName evidence="1">Uncharacterized protein</fullName>
    </submittedName>
</protein>
<organism evidence="1 2">
    <name type="scientific">Parasponia andersonii</name>
    <name type="common">Sponia andersonii</name>
    <dbReference type="NCBI Taxonomy" id="3476"/>
    <lineage>
        <taxon>Eukaryota</taxon>
        <taxon>Viridiplantae</taxon>
        <taxon>Streptophyta</taxon>
        <taxon>Embryophyta</taxon>
        <taxon>Tracheophyta</taxon>
        <taxon>Spermatophyta</taxon>
        <taxon>Magnoliopsida</taxon>
        <taxon>eudicotyledons</taxon>
        <taxon>Gunneridae</taxon>
        <taxon>Pentapetalae</taxon>
        <taxon>rosids</taxon>
        <taxon>fabids</taxon>
        <taxon>Rosales</taxon>
        <taxon>Cannabaceae</taxon>
        <taxon>Parasponia</taxon>
    </lineage>
</organism>
<dbReference type="Proteomes" id="UP000237105">
    <property type="component" value="Unassembled WGS sequence"/>
</dbReference>
<dbReference type="OrthoDB" id="10348852at2759"/>
<accession>A0A2P5E0J2</accession>
<reference evidence="2" key="1">
    <citation type="submission" date="2016-06" db="EMBL/GenBank/DDBJ databases">
        <title>Parallel loss of symbiosis genes in relatives of nitrogen-fixing non-legume Parasponia.</title>
        <authorList>
            <person name="Van Velzen R."/>
            <person name="Holmer R."/>
            <person name="Bu F."/>
            <person name="Rutten L."/>
            <person name="Van Zeijl A."/>
            <person name="Liu W."/>
            <person name="Santuari L."/>
            <person name="Cao Q."/>
            <person name="Sharma T."/>
            <person name="Shen D."/>
            <person name="Roswanjaya Y."/>
            <person name="Wardhani T."/>
            <person name="Kalhor M.S."/>
            <person name="Jansen J."/>
            <person name="Van den Hoogen J."/>
            <person name="Gungor B."/>
            <person name="Hartog M."/>
            <person name="Hontelez J."/>
            <person name="Verver J."/>
            <person name="Yang W.-C."/>
            <person name="Schijlen E."/>
            <person name="Repin R."/>
            <person name="Schilthuizen M."/>
            <person name="Schranz E."/>
            <person name="Heidstra R."/>
            <person name="Miyata K."/>
            <person name="Fedorova E."/>
            <person name="Kohlen W."/>
            <person name="Bisseling T."/>
            <person name="Smit S."/>
            <person name="Geurts R."/>
        </authorList>
    </citation>
    <scope>NUCLEOTIDE SEQUENCE [LARGE SCALE GENOMIC DNA]</scope>
    <source>
        <strain evidence="2">cv. WU1-14</strain>
    </source>
</reference>